<dbReference type="EMBL" id="BTGU01000289">
    <property type="protein sequence ID" value="GMN66116.1"/>
    <property type="molecule type" value="Genomic_DNA"/>
</dbReference>
<comment type="caution">
    <text evidence="1">The sequence shown here is derived from an EMBL/GenBank/DDBJ whole genome shotgun (WGS) entry which is preliminary data.</text>
</comment>
<evidence type="ECO:0000313" key="2">
    <source>
        <dbReference type="EMBL" id="GMN66116.1"/>
    </source>
</evidence>
<proteinExistence type="predicted"/>
<sequence length="88" mass="9198">MPVSSSRTSLTDRVTLMLALPAECPGQGGTGAHAIIRTKHPRRLVSASCSAGPSLSVSHRRLTLDASPIPARVPSPISAACLDWGYAY</sequence>
<dbReference type="Proteomes" id="UP001187192">
    <property type="component" value="Unassembled WGS sequence"/>
</dbReference>
<accession>A0AA88E1U7</accession>
<gene>
    <name evidence="1" type="ORF">TIFTF001_035172</name>
    <name evidence="2" type="ORF">TIFTF001_035195</name>
</gene>
<evidence type="ECO:0000313" key="1">
    <source>
        <dbReference type="EMBL" id="GMN66113.1"/>
    </source>
</evidence>
<organism evidence="1 3">
    <name type="scientific">Ficus carica</name>
    <name type="common">Common fig</name>
    <dbReference type="NCBI Taxonomy" id="3494"/>
    <lineage>
        <taxon>Eukaryota</taxon>
        <taxon>Viridiplantae</taxon>
        <taxon>Streptophyta</taxon>
        <taxon>Embryophyta</taxon>
        <taxon>Tracheophyta</taxon>
        <taxon>Spermatophyta</taxon>
        <taxon>Magnoliopsida</taxon>
        <taxon>eudicotyledons</taxon>
        <taxon>Gunneridae</taxon>
        <taxon>Pentapetalae</taxon>
        <taxon>rosids</taxon>
        <taxon>fabids</taxon>
        <taxon>Rosales</taxon>
        <taxon>Moraceae</taxon>
        <taxon>Ficeae</taxon>
        <taxon>Ficus</taxon>
    </lineage>
</organism>
<reference evidence="1" key="1">
    <citation type="submission" date="2023-07" db="EMBL/GenBank/DDBJ databases">
        <title>draft genome sequence of fig (Ficus carica).</title>
        <authorList>
            <person name="Takahashi T."/>
            <person name="Nishimura K."/>
        </authorList>
    </citation>
    <scope>NUCLEOTIDE SEQUENCE</scope>
</reference>
<protein>
    <submittedName>
        <fullName evidence="1">Uncharacterized protein</fullName>
    </submittedName>
</protein>
<keyword evidence="3" id="KW-1185">Reference proteome</keyword>
<evidence type="ECO:0000313" key="3">
    <source>
        <dbReference type="Proteomes" id="UP001187192"/>
    </source>
</evidence>
<dbReference type="EMBL" id="BTGU01000288">
    <property type="protein sequence ID" value="GMN66113.1"/>
    <property type="molecule type" value="Genomic_DNA"/>
</dbReference>
<name>A0AA88E1U7_FICCA</name>
<dbReference type="AlphaFoldDB" id="A0AA88E1U7"/>